<gene>
    <name evidence="7" type="ORF">RDWZM_003054</name>
</gene>
<keyword evidence="2" id="KW-0677">Repeat</keyword>
<organism evidence="7 8">
    <name type="scientific">Blomia tropicalis</name>
    <name type="common">Mite</name>
    <dbReference type="NCBI Taxonomy" id="40697"/>
    <lineage>
        <taxon>Eukaryota</taxon>
        <taxon>Metazoa</taxon>
        <taxon>Ecdysozoa</taxon>
        <taxon>Arthropoda</taxon>
        <taxon>Chelicerata</taxon>
        <taxon>Arachnida</taxon>
        <taxon>Acari</taxon>
        <taxon>Acariformes</taxon>
        <taxon>Sarcoptiformes</taxon>
        <taxon>Astigmata</taxon>
        <taxon>Glycyphagoidea</taxon>
        <taxon>Echimyopodidae</taxon>
        <taxon>Blomia</taxon>
    </lineage>
</organism>
<keyword evidence="4" id="KW-0687">Ribonucleoprotein</keyword>
<dbReference type="PROSITE" id="PS00939">
    <property type="entry name" value="RIBOSOMAL_L1E"/>
    <property type="match status" value="1"/>
</dbReference>
<dbReference type="InterPro" id="IPR045240">
    <property type="entry name" value="Ribosomal_uL4_euk/arch"/>
</dbReference>
<feature type="domain" description="Fibronectin type-III" evidence="6">
    <location>
        <begin position="228"/>
        <end position="324"/>
    </location>
</feature>
<dbReference type="PROSITE" id="PS50853">
    <property type="entry name" value="FN3"/>
    <property type="match status" value="4"/>
</dbReference>
<dbReference type="FunFam" id="2.60.40.10:FF:000028">
    <property type="entry name" value="Neuronal cell adhesion molecule"/>
    <property type="match status" value="2"/>
</dbReference>
<dbReference type="Pfam" id="PF14374">
    <property type="entry name" value="Ribos_L4_asso_C"/>
    <property type="match status" value="1"/>
</dbReference>
<dbReference type="OMA" id="HHNDQVE"/>
<evidence type="ECO:0000256" key="5">
    <source>
        <dbReference type="SAM" id="Phobius"/>
    </source>
</evidence>
<dbReference type="Proteomes" id="UP001142055">
    <property type="component" value="Chromosome 1"/>
</dbReference>
<feature type="domain" description="Fibronectin type-III" evidence="6">
    <location>
        <begin position="329"/>
        <end position="427"/>
    </location>
</feature>
<dbReference type="GO" id="GO:0005840">
    <property type="term" value="C:ribosome"/>
    <property type="evidence" value="ECO:0007669"/>
    <property type="project" value="UniProtKB-KW"/>
</dbReference>
<evidence type="ECO:0000259" key="6">
    <source>
        <dbReference type="PROSITE" id="PS50853"/>
    </source>
</evidence>
<dbReference type="InterPro" id="IPR036116">
    <property type="entry name" value="FN3_sf"/>
</dbReference>
<dbReference type="InterPro" id="IPR023574">
    <property type="entry name" value="Ribosomal_uL4_dom_sf"/>
</dbReference>
<proteinExistence type="inferred from homology"/>
<dbReference type="PANTHER" id="PTHR19431">
    <property type="entry name" value="60S RIBOSOMAL PROTEIN L4"/>
    <property type="match status" value="1"/>
</dbReference>
<keyword evidence="5" id="KW-0472">Membrane</keyword>
<dbReference type="InterPro" id="IPR013000">
    <property type="entry name" value="Ribosomal_uL4_euk/arc_CS"/>
</dbReference>
<reference evidence="7" key="1">
    <citation type="submission" date="2022-12" db="EMBL/GenBank/DDBJ databases">
        <title>Genome assemblies of Blomia tropicalis.</title>
        <authorList>
            <person name="Cui Y."/>
        </authorList>
    </citation>
    <scope>NUCLEOTIDE SEQUENCE</scope>
    <source>
        <tissue evidence="7">Adult mites</tissue>
    </source>
</reference>
<dbReference type="Pfam" id="PF00573">
    <property type="entry name" value="Ribosomal_L4"/>
    <property type="match status" value="1"/>
</dbReference>
<feature type="domain" description="Fibronectin type-III" evidence="6">
    <location>
        <begin position="125"/>
        <end position="218"/>
    </location>
</feature>
<dbReference type="CDD" id="cd00063">
    <property type="entry name" value="FN3"/>
    <property type="match status" value="4"/>
</dbReference>
<comment type="similarity">
    <text evidence="1">Belongs to the universal ribosomal protein uL4 family.</text>
</comment>
<dbReference type="SMART" id="SM00060">
    <property type="entry name" value="FN3"/>
    <property type="match status" value="4"/>
</dbReference>
<dbReference type="Gene3D" id="2.60.40.10">
    <property type="entry name" value="Immunoglobulins"/>
    <property type="match status" value="4"/>
</dbReference>
<dbReference type="GO" id="GO:1990904">
    <property type="term" value="C:ribonucleoprotein complex"/>
    <property type="evidence" value="ECO:0007669"/>
    <property type="project" value="UniProtKB-KW"/>
</dbReference>
<keyword evidence="8" id="KW-1185">Reference proteome</keyword>
<sequence>MQTEFLDFDDDSDFKFLDRSFSDKPQNVSLEATSSTTIMVHWEPPFGESQYGSLLGYKIKFRTKSSKKHETISVEPNRHFYELTNLERSTIYMVKMWAIFTNGTGEPSEWQSAETFAKDLDETQVPDKPASLRARPDSTMVHLMWSPPKNRNILVKGYKIGWGIGVPDIYEQVIGSDQRSYTITKLQSSSEYVISLRAYNRMGDGQPIYETVQTTIESIQESQSPMIPPVGLKAAAISSTSVVLDWTDTDSSSRSSNDNRWYLARYTNNVHSSSPKYRYVNSTKTTVMIEDLKPDTLYEFAVRVIKNKRNSTWSMSVQNTTLEAVPLTAPRDLTIVPSINDDSSTINLHWQPPKQPNGQITGYVIFYTTDNTLQDRDWTLKVIFGNKLNTELTDLQPSSLYYFKIQARNNKGLGPMSAETSFKTLSAVVKVQEQSSNNVSISLFLLVLIFIFAIVLILMVTFIRLYMNNRNNDQNMKTRKGYLPAATSPGGKNINSRLNNVRDLKPNPPDLWIHHNDQVELKSIGTEKNNGSESPIMVRSSENSFAKIKKTNSTYGMNASIYDDINKAATSDNMAIATMRRSSTIRAKGATCIDHAISNGMINNMEPSTGLSRPLYPKTQFSMPRSHQPPTHMDSMDGANMPFNPSHNIHLYDPVSIPPGHMAINPATLGQDPNLTSIHIAMANSNNSYMSGNSSSSPHSVISNNTVLTNSSTATNITNSSTSPPNTSTIYMSNKRPPGHSLKSFGMPTPPPQLPSLATLDSMQNHSQQNNIYNSTMAGVGSPSKKFLLTTTNNLNGNNMCGSNSTLASNGKSATHFSDDNSISTTAAYRPLISVYNEKNENTGTSVKLPVVFRAPIRTDIVNYVHTNIRKNRRQPYGVSREAGHQTSAESWGTGRAVARIPRVRGGGTHRSGQGAFGNMCRGGRMFGPIRVWRRWHRKVNRNQRRYAVVSAIAASGVPSIVMAKGHAVNEVPEFPLVVSDKVQELSKTKQAVEFLKKVNAWKDIERVYKSKHFRAGRGKMRNRRRVQRLGPVVVYGNDSGLTHAFRNIPGVETINVEKLNLLRLAPGGHVGRFVIWTESAFRKLDELYGTWKAESKYKRGYNLPQPKMANTDLSRLLKSDEIQSVLRPRITKVVRRSVKRNPLKSPVVMRRLNPLASVLKSQARATNETRRKARELVRQHYAGKKVDPKLAAKAASVLGLKLRKYKEYKAEKAKKVAAKASAKK</sequence>
<evidence type="ECO:0000313" key="8">
    <source>
        <dbReference type="Proteomes" id="UP001142055"/>
    </source>
</evidence>
<name>A0A9Q0MFC8_BLOTA</name>
<dbReference type="GO" id="GO:0006412">
    <property type="term" value="P:translation"/>
    <property type="evidence" value="ECO:0007669"/>
    <property type="project" value="InterPro"/>
</dbReference>
<protein>
    <recommendedName>
        <fullName evidence="6">Fibronectin type-III domain-containing protein</fullName>
    </recommendedName>
</protein>
<evidence type="ECO:0000256" key="4">
    <source>
        <dbReference type="ARBA" id="ARBA00023274"/>
    </source>
</evidence>
<keyword evidence="5" id="KW-0812">Transmembrane</keyword>
<dbReference type="Gene3D" id="3.40.1370.10">
    <property type="match status" value="1"/>
</dbReference>
<dbReference type="EMBL" id="JAPWDV010000001">
    <property type="protein sequence ID" value="KAJ6224509.1"/>
    <property type="molecule type" value="Genomic_DNA"/>
</dbReference>
<dbReference type="InterPro" id="IPR003961">
    <property type="entry name" value="FN3_dom"/>
</dbReference>
<evidence type="ECO:0000256" key="1">
    <source>
        <dbReference type="ARBA" id="ARBA00010528"/>
    </source>
</evidence>
<feature type="domain" description="Fibronectin type-III" evidence="6">
    <location>
        <begin position="24"/>
        <end position="118"/>
    </location>
</feature>
<dbReference type="PRINTS" id="PR00014">
    <property type="entry name" value="FNTYPEIII"/>
</dbReference>
<keyword evidence="3" id="KW-0689">Ribosomal protein</keyword>
<dbReference type="FunFam" id="3.40.1370.10:FF:000002">
    <property type="entry name" value="60S ribosomal protein L4"/>
    <property type="match status" value="1"/>
</dbReference>
<evidence type="ECO:0000313" key="7">
    <source>
        <dbReference type="EMBL" id="KAJ6224509.1"/>
    </source>
</evidence>
<dbReference type="SUPFAM" id="SSF49265">
    <property type="entry name" value="Fibronectin type III"/>
    <property type="match status" value="2"/>
</dbReference>
<evidence type="ECO:0000256" key="2">
    <source>
        <dbReference type="ARBA" id="ARBA00022737"/>
    </source>
</evidence>
<dbReference type="Pfam" id="PF00041">
    <property type="entry name" value="fn3"/>
    <property type="match status" value="4"/>
</dbReference>
<dbReference type="GO" id="GO:0003735">
    <property type="term" value="F:structural constituent of ribosome"/>
    <property type="evidence" value="ECO:0007669"/>
    <property type="project" value="InterPro"/>
</dbReference>
<accession>A0A9Q0MFC8</accession>
<dbReference type="InterPro" id="IPR002136">
    <property type="entry name" value="Ribosomal_uL4"/>
</dbReference>
<keyword evidence="5" id="KW-1133">Transmembrane helix</keyword>
<evidence type="ECO:0000256" key="3">
    <source>
        <dbReference type="ARBA" id="ARBA00022980"/>
    </source>
</evidence>
<dbReference type="InterPro" id="IPR013783">
    <property type="entry name" value="Ig-like_fold"/>
</dbReference>
<dbReference type="AlphaFoldDB" id="A0A9Q0MFC8"/>
<feature type="transmembrane region" description="Helical" evidence="5">
    <location>
        <begin position="443"/>
        <end position="467"/>
    </location>
</feature>
<dbReference type="InterPro" id="IPR025755">
    <property type="entry name" value="Ribos_uL4_C_dom"/>
</dbReference>
<dbReference type="SUPFAM" id="SSF52166">
    <property type="entry name" value="Ribosomal protein L4"/>
    <property type="match status" value="1"/>
</dbReference>
<comment type="caution">
    <text evidence="7">The sequence shown here is derived from an EMBL/GenBank/DDBJ whole genome shotgun (WGS) entry which is preliminary data.</text>
</comment>